<dbReference type="AlphaFoldDB" id="G8UQ24"/>
<evidence type="ECO:0000313" key="2">
    <source>
        <dbReference type="Proteomes" id="UP000005436"/>
    </source>
</evidence>
<dbReference type="PANTHER" id="PTHR37833:SF1">
    <property type="entry name" value="SIGNAL PEPTIDE PROTEIN"/>
    <property type="match status" value="1"/>
</dbReference>
<dbReference type="Proteomes" id="UP000005436">
    <property type="component" value="Chromosome"/>
</dbReference>
<sequence>MPHLVPDKYITFAALLTYKSIVKMKRILFVLAAILMMTAGVVRAQEKSASITVTGSATYDFGDIVETSGPASHVFTVMNNGEMPLVISRVVASCGCTTPDWTKEPIAPGKTGEIKVTYNPAGRPGKFVKTISVYSNGKADGNYVLTIRGNVVQKNS</sequence>
<dbReference type="STRING" id="203275.BFO_0995"/>
<proteinExistence type="predicted"/>
<dbReference type="HOGENOM" id="CLU_122784_1_2_10"/>
<organism evidence="1 2">
    <name type="scientific">Tannerella forsythia (strain ATCC 43037 / JCM 10827 / CCUG 21028 A / KCTC 5666 / FDC 338)</name>
    <name type="common">Bacteroides forsythus</name>
    <dbReference type="NCBI Taxonomy" id="203275"/>
    <lineage>
        <taxon>Bacteria</taxon>
        <taxon>Pseudomonadati</taxon>
        <taxon>Bacteroidota</taxon>
        <taxon>Bacteroidia</taxon>
        <taxon>Bacteroidales</taxon>
        <taxon>Tannerellaceae</taxon>
        <taxon>Tannerella</taxon>
    </lineage>
</organism>
<dbReference type="Pfam" id="PF07610">
    <property type="entry name" value="DUF1573"/>
    <property type="match status" value="1"/>
</dbReference>
<dbReference type="PANTHER" id="PTHR37833">
    <property type="entry name" value="LIPOPROTEIN-RELATED"/>
    <property type="match status" value="1"/>
</dbReference>
<dbReference type="PATRIC" id="fig|203275.8.peg.893"/>
<dbReference type="EMBL" id="CP003191">
    <property type="protein sequence ID" value="AEW21708.1"/>
    <property type="molecule type" value="Genomic_DNA"/>
</dbReference>
<evidence type="ECO:0000313" key="1">
    <source>
        <dbReference type="EMBL" id="AEW21708.1"/>
    </source>
</evidence>
<dbReference type="InterPro" id="IPR011467">
    <property type="entry name" value="DUF1573"/>
</dbReference>
<dbReference type="KEGG" id="tfo:BFO_0995"/>
<evidence type="ECO:0008006" key="3">
    <source>
        <dbReference type="Google" id="ProtNLM"/>
    </source>
</evidence>
<name>G8UQ24_TANFA</name>
<dbReference type="InterPro" id="IPR013783">
    <property type="entry name" value="Ig-like_fold"/>
</dbReference>
<dbReference type="Gene3D" id="2.60.40.10">
    <property type="entry name" value="Immunoglobulins"/>
    <property type="match status" value="1"/>
</dbReference>
<keyword evidence="2" id="KW-1185">Reference proteome</keyword>
<dbReference type="eggNOG" id="ENOG5031NHZ">
    <property type="taxonomic scope" value="Bacteria"/>
</dbReference>
<gene>
    <name evidence="1" type="ordered locus">BFO_0995</name>
</gene>
<accession>G8UQ24</accession>
<protein>
    <recommendedName>
        <fullName evidence="3">DUF1573 domain-containing protein</fullName>
    </recommendedName>
</protein>
<reference evidence="2" key="1">
    <citation type="submission" date="2011-12" db="EMBL/GenBank/DDBJ databases">
        <title>Complete sequence of Tannerella forsythia ATCC 43037.</title>
        <authorList>
            <person name="Dewhirst F."/>
            <person name="Tanner A."/>
            <person name="Izard J."/>
            <person name="Brinkac L."/>
            <person name="Durkin A.S."/>
            <person name="Hostetler J."/>
            <person name="Shetty J."/>
            <person name="Torralba M."/>
            <person name="Gill S."/>
            <person name="Nelson K."/>
        </authorList>
    </citation>
    <scope>NUCLEOTIDE SEQUENCE [LARGE SCALE GENOMIC DNA]</scope>
    <source>
        <strain evidence="2">ATCC 43037 / JCM 10827 / CCUG 33226 / KCTC 5666 / FDC 338</strain>
    </source>
</reference>